<keyword evidence="2" id="KW-1185">Reference proteome</keyword>
<protein>
    <recommendedName>
        <fullName evidence="3">F-box domain-containing protein</fullName>
    </recommendedName>
</protein>
<proteinExistence type="predicted"/>
<dbReference type="PANTHER" id="PTHR31672:SF13">
    <property type="entry name" value="F-BOX PROTEIN CPR30-LIKE"/>
    <property type="match status" value="1"/>
</dbReference>
<evidence type="ECO:0000313" key="1">
    <source>
        <dbReference type="EMBL" id="MED6181097.1"/>
    </source>
</evidence>
<dbReference type="InterPro" id="IPR036047">
    <property type="entry name" value="F-box-like_dom_sf"/>
</dbReference>
<sequence>MSHTPAPVHLLPKLDDEILWKIFAKADPKTATKCRALSNRWNLRLKSPLFAKRNYRENKDNNMQVVATLARPSHGKHCFSMVRVDMQTKQQSQGKVPEPIRNFSSFQVIRSSNGILCVKFSLGNVHSELAVWNPLTRTRFSIHDHSINYKDFAMSQYAFGHMFDLLYYAIVHVSKKNYFHRTLSWNLYSSVAKYWECKGVAIPKPKCIVSFNLRNRAWVEEDIPERVKSMFHTLSIVKDEVAFISSFYEGQFKTVVDVYQVTRNGSSGSSWGKLFRIPHMGVPFTPTMFVGKYMLNVVESRSGPYNANDAERTDLLIAEHDYEADRSTDLLSMTWDEIVHLKTVLMHSLEIYIVE</sequence>
<dbReference type="InterPro" id="IPR050796">
    <property type="entry name" value="SCF_F-box_component"/>
</dbReference>
<dbReference type="Proteomes" id="UP001341840">
    <property type="component" value="Unassembled WGS sequence"/>
</dbReference>
<reference evidence="1 2" key="1">
    <citation type="journal article" date="2023" name="Plants (Basel)">
        <title>Bridging the Gap: Combining Genomics and Transcriptomics Approaches to Understand Stylosanthes scabra, an Orphan Legume from the Brazilian Caatinga.</title>
        <authorList>
            <person name="Ferreira-Neto J.R.C."/>
            <person name="da Silva M.D."/>
            <person name="Binneck E."/>
            <person name="de Melo N.F."/>
            <person name="da Silva R.H."/>
            <person name="de Melo A.L.T.M."/>
            <person name="Pandolfi V."/>
            <person name="Bustamante F.O."/>
            <person name="Brasileiro-Vidal A.C."/>
            <person name="Benko-Iseppon A.M."/>
        </authorList>
    </citation>
    <scope>NUCLEOTIDE SEQUENCE [LARGE SCALE GENOMIC DNA]</scope>
    <source>
        <tissue evidence="1">Leaves</tissue>
    </source>
</reference>
<evidence type="ECO:0000313" key="2">
    <source>
        <dbReference type="Proteomes" id="UP001341840"/>
    </source>
</evidence>
<evidence type="ECO:0008006" key="3">
    <source>
        <dbReference type="Google" id="ProtNLM"/>
    </source>
</evidence>
<gene>
    <name evidence="1" type="ORF">PIB30_016435</name>
</gene>
<comment type="caution">
    <text evidence="1">The sequence shown here is derived from an EMBL/GenBank/DDBJ whole genome shotgun (WGS) entry which is preliminary data.</text>
</comment>
<dbReference type="SUPFAM" id="SSF81383">
    <property type="entry name" value="F-box domain"/>
    <property type="match status" value="1"/>
</dbReference>
<dbReference type="PANTHER" id="PTHR31672">
    <property type="entry name" value="BNACNNG10540D PROTEIN"/>
    <property type="match status" value="1"/>
</dbReference>
<accession>A0ABU6W5U3</accession>
<dbReference type="EMBL" id="JASCZI010181289">
    <property type="protein sequence ID" value="MED6181097.1"/>
    <property type="molecule type" value="Genomic_DNA"/>
</dbReference>
<organism evidence="1 2">
    <name type="scientific">Stylosanthes scabra</name>
    <dbReference type="NCBI Taxonomy" id="79078"/>
    <lineage>
        <taxon>Eukaryota</taxon>
        <taxon>Viridiplantae</taxon>
        <taxon>Streptophyta</taxon>
        <taxon>Embryophyta</taxon>
        <taxon>Tracheophyta</taxon>
        <taxon>Spermatophyta</taxon>
        <taxon>Magnoliopsida</taxon>
        <taxon>eudicotyledons</taxon>
        <taxon>Gunneridae</taxon>
        <taxon>Pentapetalae</taxon>
        <taxon>rosids</taxon>
        <taxon>fabids</taxon>
        <taxon>Fabales</taxon>
        <taxon>Fabaceae</taxon>
        <taxon>Papilionoideae</taxon>
        <taxon>50 kb inversion clade</taxon>
        <taxon>dalbergioids sensu lato</taxon>
        <taxon>Dalbergieae</taxon>
        <taxon>Pterocarpus clade</taxon>
        <taxon>Stylosanthes</taxon>
    </lineage>
</organism>
<name>A0ABU6W5U3_9FABA</name>